<protein>
    <submittedName>
        <fullName evidence="2">Uncharacterized protein</fullName>
    </submittedName>
</protein>
<evidence type="ECO:0000313" key="2">
    <source>
        <dbReference type="EMBL" id="KAK2193147.1"/>
    </source>
</evidence>
<gene>
    <name evidence="2" type="ORF">NP493_14g01045</name>
</gene>
<feature type="compositionally biased region" description="Acidic residues" evidence="1">
    <location>
        <begin position="100"/>
        <end position="109"/>
    </location>
</feature>
<dbReference type="AlphaFoldDB" id="A0AAD9PE59"/>
<accession>A0AAD9PE59</accession>
<reference evidence="2" key="1">
    <citation type="journal article" date="2023" name="Mol. Biol. Evol.">
        <title>Third-Generation Sequencing Reveals the Adaptive Role of the Epigenome in Three Deep-Sea Polychaetes.</title>
        <authorList>
            <person name="Perez M."/>
            <person name="Aroh O."/>
            <person name="Sun Y."/>
            <person name="Lan Y."/>
            <person name="Juniper S.K."/>
            <person name="Young C.R."/>
            <person name="Angers B."/>
            <person name="Qian P.Y."/>
        </authorList>
    </citation>
    <scope>NUCLEOTIDE SEQUENCE</scope>
    <source>
        <strain evidence="2">R07B-5</strain>
    </source>
</reference>
<comment type="caution">
    <text evidence="2">The sequence shown here is derived from an EMBL/GenBank/DDBJ whole genome shotgun (WGS) entry which is preliminary data.</text>
</comment>
<name>A0AAD9PE59_RIDPI</name>
<feature type="compositionally biased region" description="Basic and acidic residues" evidence="1">
    <location>
        <begin position="196"/>
        <end position="211"/>
    </location>
</feature>
<organism evidence="2 3">
    <name type="scientific">Ridgeia piscesae</name>
    <name type="common">Tubeworm</name>
    <dbReference type="NCBI Taxonomy" id="27915"/>
    <lineage>
        <taxon>Eukaryota</taxon>
        <taxon>Metazoa</taxon>
        <taxon>Spiralia</taxon>
        <taxon>Lophotrochozoa</taxon>
        <taxon>Annelida</taxon>
        <taxon>Polychaeta</taxon>
        <taxon>Sedentaria</taxon>
        <taxon>Canalipalpata</taxon>
        <taxon>Sabellida</taxon>
        <taxon>Siboglinidae</taxon>
        <taxon>Ridgeia</taxon>
    </lineage>
</organism>
<evidence type="ECO:0000256" key="1">
    <source>
        <dbReference type="SAM" id="MobiDB-lite"/>
    </source>
</evidence>
<proteinExistence type="predicted"/>
<sequence length="257" mass="29671">MKQTTATENDYWAVKARIDTALETLRRDLRQMHEQDLVLFRQLMTIHSTIYRMSGQRRNRRSYDCEDEARGNMAPETLQRRNPPLYRGCSEPVDLPNGINEEDTDEEEEEESTAFLAKSFNSTVSEPANHKLSTPICGTTIGPLPVPFCHELHIVSPPLERSHQVPSQSTLSPMTLWTDRPTQSPTSPPVFSPPHEGTRTPERKHSDNGCGIREWRGTWDDGEASSKRRMWYSTLLKRSCQIWKTVQQDHHDREIFI</sequence>
<dbReference type="Proteomes" id="UP001209878">
    <property type="component" value="Unassembled WGS sequence"/>
</dbReference>
<evidence type="ECO:0000313" key="3">
    <source>
        <dbReference type="Proteomes" id="UP001209878"/>
    </source>
</evidence>
<feature type="region of interest" description="Disordered" evidence="1">
    <location>
        <begin position="179"/>
        <end position="211"/>
    </location>
</feature>
<dbReference type="EMBL" id="JAODUO010000016">
    <property type="protein sequence ID" value="KAK2193147.1"/>
    <property type="molecule type" value="Genomic_DNA"/>
</dbReference>
<keyword evidence="3" id="KW-1185">Reference proteome</keyword>
<feature type="region of interest" description="Disordered" evidence="1">
    <location>
        <begin position="78"/>
        <end position="109"/>
    </location>
</feature>